<accession>A0A381PSA8</accession>
<dbReference type="GO" id="GO:0000105">
    <property type="term" value="P:L-histidine biosynthetic process"/>
    <property type="evidence" value="ECO:0007669"/>
    <property type="project" value="InterPro"/>
</dbReference>
<evidence type="ECO:0000256" key="1">
    <source>
        <dbReference type="ARBA" id="ARBA00001933"/>
    </source>
</evidence>
<dbReference type="InterPro" id="IPR015424">
    <property type="entry name" value="PyrdxlP-dep_Trfase"/>
</dbReference>
<keyword evidence="4" id="KW-0663">Pyridoxal phosphate</keyword>
<dbReference type="CDD" id="cd00609">
    <property type="entry name" value="AAT_like"/>
    <property type="match status" value="1"/>
</dbReference>
<gene>
    <name evidence="6" type="ORF">METZ01_LOCUS22776</name>
</gene>
<dbReference type="InterPro" id="IPR005861">
    <property type="entry name" value="HisP_aminotrans"/>
</dbReference>
<dbReference type="PANTHER" id="PTHR43643:SF3">
    <property type="entry name" value="HISTIDINOL-PHOSPHATE AMINOTRANSFERASE"/>
    <property type="match status" value="1"/>
</dbReference>
<dbReference type="HAMAP" id="MF_01023">
    <property type="entry name" value="HisC_aminotrans_2"/>
    <property type="match status" value="1"/>
</dbReference>
<evidence type="ECO:0000256" key="4">
    <source>
        <dbReference type="ARBA" id="ARBA00022898"/>
    </source>
</evidence>
<dbReference type="PROSITE" id="PS00599">
    <property type="entry name" value="AA_TRANSFER_CLASS_2"/>
    <property type="match status" value="1"/>
</dbReference>
<dbReference type="Pfam" id="PF00155">
    <property type="entry name" value="Aminotran_1_2"/>
    <property type="match status" value="1"/>
</dbReference>
<dbReference type="GO" id="GO:0030170">
    <property type="term" value="F:pyridoxal phosphate binding"/>
    <property type="evidence" value="ECO:0007669"/>
    <property type="project" value="InterPro"/>
</dbReference>
<dbReference type="InterPro" id="IPR050106">
    <property type="entry name" value="HistidinolP_aminotransfase"/>
</dbReference>
<dbReference type="InterPro" id="IPR001917">
    <property type="entry name" value="Aminotrans_II_pyridoxalP_BS"/>
</dbReference>
<dbReference type="Gene3D" id="3.90.1150.10">
    <property type="entry name" value="Aspartate Aminotransferase, domain 1"/>
    <property type="match status" value="1"/>
</dbReference>
<feature type="domain" description="Aminotransferase class I/classII large" evidence="5">
    <location>
        <begin position="31"/>
        <end position="357"/>
    </location>
</feature>
<name>A0A381PSA8_9ZZZZ</name>
<dbReference type="InterPro" id="IPR015422">
    <property type="entry name" value="PyrdxlP-dep_Trfase_small"/>
</dbReference>
<evidence type="ECO:0000256" key="3">
    <source>
        <dbReference type="ARBA" id="ARBA00022679"/>
    </source>
</evidence>
<keyword evidence="3" id="KW-0808">Transferase</keyword>
<comment type="cofactor">
    <cofactor evidence="1">
        <name>pyridoxal 5'-phosphate</name>
        <dbReference type="ChEBI" id="CHEBI:597326"/>
    </cofactor>
</comment>
<dbReference type="PANTHER" id="PTHR43643">
    <property type="entry name" value="HISTIDINOL-PHOSPHATE AMINOTRANSFERASE 2"/>
    <property type="match status" value="1"/>
</dbReference>
<dbReference type="SUPFAM" id="SSF53383">
    <property type="entry name" value="PLP-dependent transferases"/>
    <property type="match status" value="1"/>
</dbReference>
<sequence>MPLVPSYIKKLEQYKPGKSIHEAKIENENKKYIKLSSNENPHGASPLAIEAIKKTYSSLNRYPDASGYNLRNKLAKIFNIKKENVVIGSGSEGIMSTIMRTFLLNDDEIITAEGSFIGFRVLANASGRKVHWVPMKDYHYNLELMAKKITDYTKIIYIANPDNPMGTYINKSDFDQFYSHVPERVLIILDEAYYEFAKFQPDYPDSMHYRYDNVITLRTFSKAYGLGGLRLGYGFAHEELVENLNKVKPPFEPSLPAQYAGIAALDDSNFLDKTIKMNNIGINYLTNEFNALGINYIPSYTNFITTIWKDSEEAKFISNNLLERGIIVRRLSSFGWENSIRVSIGTEKENYGFIEALKACL</sequence>
<proteinExistence type="inferred from homology"/>
<dbReference type="InterPro" id="IPR004839">
    <property type="entry name" value="Aminotransferase_I/II_large"/>
</dbReference>
<evidence type="ECO:0000259" key="5">
    <source>
        <dbReference type="Pfam" id="PF00155"/>
    </source>
</evidence>
<evidence type="ECO:0000256" key="2">
    <source>
        <dbReference type="ARBA" id="ARBA00022576"/>
    </source>
</evidence>
<evidence type="ECO:0000313" key="6">
    <source>
        <dbReference type="EMBL" id="SUZ69922.1"/>
    </source>
</evidence>
<keyword evidence="2" id="KW-0032">Aminotransferase</keyword>
<dbReference type="GO" id="GO:0004400">
    <property type="term" value="F:histidinol-phosphate transaminase activity"/>
    <property type="evidence" value="ECO:0007669"/>
    <property type="project" value="InterPro"/>
</dbReference>
<dbReference type="AlphaFoldDB" id="A0A381PSA8"/>
<dbReference type="NCBIfam" id="TIGR01141">
    <property type="entry name" value="hisC"/>
    <property type="match status" value="1"/>
</dbReference>
<dbReference type="EMBL" id="UINC01001075">
    <property type="protein sequence ID" value="SUZ69922.1"/>
    <property type="molecule type" value="Genomic_DNA"/>
</dbReference>
<dbReference type="InterPro" id="IPR015421">
    <property type="entry name" value="PyrdxlP-dep_Trfase_major"/>
</dbReference>
<organism evidence="6">
    <name type="scientific">marine metagenome</name>
    <dbReference type="NCBI Taxonomy" id="408172"/>
    <lineage>
        <taxon>unclassified sequences</taxon>
        <taxon>metagenomes</taxon>
        <taxon>ecological metagenomes</taxon>
    </lineage>
</organism>
<protein>
    <recommendedName>
        <fullName evidence="5">Aminotransferase class I/classII large domain-containing protein</fullName>
    </recommendedName>
</protein>
<dbReference type="Gene3D" id="3.40.640.10">
    <property type="entry name" value="Type I PLP-dependent aspartate aminotransferase-like (Major domain)"/>
    <property type="match status" value="1"/>
</dbReference>
<reference evidence="6" key="1">
    <citation type="submission" date="2018-05" db="EMBL/GenBank/DDBJ databases">
        <authorList>
            <person name="Lanie J.A."/>
            <person name="Ng W.-L."/>
            <person name="Kazmierczak K.M."/>
            <person name="Andrzejewski T.M."/>
            <person name="Davidsen T.M."/>
            <person name="Wayne K.J."/>
            <person name="Tettelin H."/>
            <person name="Glass J.I."/>
            <person name="Rusch D."/>
            <person name="Podicherti R."/>
            <person name="Tsui H.-C.T."/>
            <person name="Winkler M.E."/>
        </authorList>
    </citation>
    <scope>NUCLEOTIDE SEQUENCE</scope>
</reference>